<dbReference type="PANTHER" id="PTHR19303:SF73">
    <property type="entry name" value="PROTEIN PDC2"/>
    <property type="match status" value="1"/>
</dbReference>
<evidence type="ECO:0000256" key="3">
    <source>
        <dbReference type="ARBA" id="ARBA00023242"/>
    </source>
</evidence>
<proteinExistence type="predicted"/>
<dbReference type="GO" id="GO:0005634">
    <property type="term" value="C:nucleus"/>
    <property type="evidence" value="ECO:0007669"/>
    <property type="project" value="UniProtKB-SubCell"/>
</dbReference>
<evidence type="ECO:0000256" key="2">
    <source>
        <dbReference type="ARBA" id="ARBA00023125"/>
    </source>
</evidence>
<comment type="subcellular location">
    <subcellularLocation>
        <location evidence="1">Nucleus</location>
    </subcellularLocation>
</comment>
<dbReference type="Pfam" id="PF03184">
    <property type="entry name" value="DDE_1"/>
    <property type="match status" value="1"/>
</dbReference>
<dbReference type="InterPro" id="IPR013087">
    <property type="entry name" value="Znf_C2H2_type"/>
</dbReference>
<dbReference type="Proteomes" id="UP000326759">
    <property type="component" value="Unassembled WGS sequence"/>
</dbReference>
<evidence type="ECO:0000256" key="5">
    <source>
        <dbReference type="SAM" id="MobiDB-lite"/>
    </source>
</evidence>
<accession>A0A5N5SMT5</accession>
<dbReference type="InterPro" id="IPR050863">
    <property type="entry name" value="CenT-Element_Derived"/>
</dbReference>
<dbReference type="AlphaFoldDB" id="A0A5N5SMT5"/>
<feature type="non-terminal residue" evidence="8">
    <location>
        <position position="774"/>
    </location>
</feature>
<dbReference type="PROSITE" id="PS50157">
    <property type="entry name" value="ZINC_FINGER_C2H2_2"/>
    <property type="match status" value="1"/>
</dbReference>
<dbReference type="Pfam" id="PF04218">
    <property type="entry name" value="CENP-B_N"/>
    <property type="match status" value="1"/>
</dbReference>
<protein>
    <submittedName>
        <fullName evidence="8">Tigger transposable element-derived protein 4</fullName>
    </submittedName>
</protein>
<feature type="domain" description="HTH CENPB-type" evidence="7">
    <location>
        <begin position="321"/>
        <end position="392"/>
    </location>
</feature>
<dbReference type="PANTHER" id="PTHR19303">
    <property type="entry name" value="TRANSPOSON"/>
    <property type="match status" value="1"/>
</dbReference>
<sequence length="774" mass="88434">MENHQSLSNIQCVELERLATAAASMDYNSPLSPGHTHNSTEIETHSQVIEPVQNTLAVAHTSRTQIEPHVFSYIDPSHINKEHPQFLHRAYDSFHQQGIKEQPQTTQSISGSRIVLINSNDSLHHNIQFGRNAPSQFTFYEEYQNDNVENSIQTTYSQSVVTSPTTEIIQCKNADTESTKIRVSSDQSENIESSKINPEFTNKNKRTVKRTPSTKSSSDKNLNESDTVESGSNVNSYLCKHCSLSFETETAFKEHQNEHNMPKRNGLSLELKIEIIKRVNSGERKADMAEEYGVNTSTIKSIMKKADSYLNCWKKGMFKPDSKRLKGPKREDVEEAIFFWYQQAIENETPVSGPILCAKALDFAKKLGHLDFKPTHGWLDRFKKRKKIVFGRNSSKRRREDKMQESYTSIFPKMLSDFNDYEPQNIFAIEYFGIYYRTLPNNIDALKGLRCAGGVKSKERFSIVLCTNMIGSEKFPLLVVGRSQPSSFTPKNRKNLPVHFVVDQYSWLTSEIISSWLLDMDSWFVQQGRKVLLLGPPSPIYSQLPKFRAVKLIILPPECPSPLHQVTVPYFKKFYRKKVLEELLLSASRSKPPFTPQLPVITCLHLLASTWQTLSDNIIASSFQRAGLSKYCMWGMPPPMENPDASGAQETFRNAMQLLSFSTSENTFDEYVHFDDNVQVCNLMEDEDIIAKVRGIPDDEEEISDESQDKIDKDRPSFADVETSLGVLRKYIQYQEGAQEIFNVKGFIDLDNCDKMSSMITGTNILYLRLYLLY</sequence>
<dbReference type="EMBL" id="SEYY01022999">
    <property type="protein sequence ID" value="KAB7495142.1"/>
    <property type="molecule type" value="Genomic_DNA"/>
</dbReference>
<dbReference type="PROSITE" id="PS00028">
    <property type="entry name" value="ZINC_FINGER_C2H2_1"/>
    <property type="match status" value="1"/>
</dbReference>
<keyword evidence="9" id="KW-1185">Reference proteome</keyword>
<evidence type="ECO:0000313" key="9">
    <source>
        <dbReference type="Proteomes" id="UP000326759"/>
    </source>
</evidence>
<dbReference type="Pfam" id="PF03221">
    <property type="entry name" value="HTH_Tnp_Tc5"/>
    <property type="match status" value="1"/>
</dbReference>
<dbReference type="Gene3D" id="1.10.10.60">
    <property type="entry name" value="Homeodomain-like"/>
    <property type="match status" value="2"/>
</dbReference>
<evidence type="ECO:0000313" key="8">
    <source>
        <dbReference type="EMBL" id="KAB7495142.1"/>
    </source>
</evidence>
<keyword evidence="3" id="KW-0539">Nucleus</keyword>
<evidence type="ECO:0000256" key="4">
    <source>
        <dbReference type="PROSITE-ProRule" id="PRU00042"/>
    </source>
</evidence>
<feature type="domain" description="C2H2-type" evidence="6">
    <location>
        <begin position="237"/>
        <end position="264"/>
    </location>
</feature>
<feature type="compositionally biased region" description="Polar residues" evidence="5">
    <location>
        <begin position="181"/>
        <end position="201"/>
    </location>
</feature>
<dbReference type="InterPro" id="IPR009057">
    <property type="entry name" value="Homeodomain-like_sf"/>
</dbReference>
<keyword evidence="4" id="KW-0479">Metal-binding</keyword>
<name>A0A5N5SMT5_9CRUS</name>
<feature type="region of interest" description="Disordered" evidence="5">
    <location>
        <begin position="175"/>
        <end position="232"/>
    </location>
</feature>
<dbReference type="SUPFAM" id="SSF46689">
    <property type="entry name" value="Homeodomain-like"/>
    <property type="match status" value="2"/>
</dbReference>
<dbReference type="InterPro" id="IPR006600">
    <property type="entry name" value="HTH_CenpB_DNA-bd_dom"/>
</dbReference>
<evidence type="ECO:0000256" key="1">
    <source>
        <dbReference type="ARBA" id="ARBA00004123"/>
    </source>
</evidence>
<keyword evidence="2" id="KW-0238">DNA-binding</keyword>
<evidence type="ECO:0000259" key="6">
    <source>
        <dbReference type="PROSITE" id="PS50157"/>
    </source>
</evidence>
<comment type="caution">
    <text evidence="8">The sequence shown here is derived from an EMBL/GenBank/DDBJ whole genome shotgun (WGS) entry which is preliminary data.</text>
</comment>
<reference evidence="8 9" key="1">
    <citation type="journal article" date="2019" name="PLoS Biol.">
        <title>Sex chromosomes control vertical transmission of feminizing Wolbachia symbionts in an isopod.</title>
        <authorList>
            <person name="Becking T."/>
            <person name="Chebbi M.A."/>
            <person name="Giraud I."/>
            <person name="Moumen B."/>
            <person name="Laverre T."/>
            <person name="Caubet Y."/>
            <person name="Peccoud J."/>
            <person name="Gilbert C."/>
            <person name="Cordaux R."/>
        </authorList>
    </citation>
    <scope>NUCLEOTIDE SEQUENCE [LARGE SCALE GENOMIC DNA]</scope>
    <source>
        <strain evidence="8">ANa2</strain>
        <tissue evidence="8">Whole body excluding digestive tract and cuticle</tissue>
    </source>
</reference>
<dbReference type="InterPro" id="IPR004875">
    <property type="entry name" value="DDE_SF_endonuclease_dom"/>
</dbReference>
<dbReference type="GO" id="GO:0003677">
    <property type="term" value="F:DNA binding"/>
    <property type="evidence" value="ECO:0007669"/>
    <property type="project" value="UniProtKB-KW"/>
</dbReference>
<gene>
    <name evidence="8" type="primary">Tigd4</name>
    <name evidence="8" type="ORF">Anas_07101</name>
</gene>
<keyword evidence="4" id="KW-0863">Zinc-finger</keyword>
<dbReference type="SMART" id="SM00674">
    <property type="entry name" value="CENPB"/>
    <property type="match status" value="1"/>
</dbReference>
<dbReference type="GO" id="GO:0008270">
    <property type="term" value="F:zinc ion binding"/>
    <property type="evidence" value="ECO:0007669"/>
    <property type="project" value="UniProtKB-KW"/>
</dbReference>
<dbReference type="PROSITE" id="PS51253">
    <property type="entry name" value="HTH_CENPB"/>
    <property type="match status" value="1"/>
</dbReference>
<keyword evidence="4" id="KW-0862">Zinc</keyword>
<organism evidence="8 9">
    <name type="scientific">Armadillidium nasatum</name>
    <dbReference type="NCBI Taxonomy" id="96803"/>
    <lineage>
        <taxon>Eukaryota</taxon>
        <taxon>Metazoa</taxon>
        <taxon>Ecdysozoa</taxon>
        <taxon>Arthropoda</taxon>
        <taxon>Crustacea</taxon>
        <taxon>Multicrustacea</taxon>
        <taxon>Malacostraca</taxon>
        <taxon>Eumalacostraca</taxon>
        <taxon>Peracarida</taxon>
        <taxon>Isopoda</taxon>
        <taxon>Oniscidea</taxon>
        <taxon>Crinocheta</taxon>
        <taxon>Armadillidiidae</taxon>
        <taxon>Armadillidium</taxon>
    </lineage>
</organism>
<evidence type="ECO:0000259" key="7">
    <source>
        <dbReference type="PROSITE" id="PS51253"/>
    </source>
</evidence>
<dbReference type="OrthoDB" id="6351046at2759"/>
<dbReference type="InterPro" id="IPR007889">
    <property type="entry name" value="HTH_Psq"/>
</dbReference>